<organism evidence="3 4">
    <name type="scientific">Dorcoceras hygrometricum</name>
    <dbReference type="NCBI Taxonomy" id="472368"/>
    <lineage>
        <taxon>Eukaryota</taxon>
        <taxon>Viridiplantae</taxon>
        <taxon>Streptophyta</taxon>
        <taxon>Embryophyta</taxon>
        <taxon>Tracheophyta</taxon>
        <taxon>Spermatophyta</taxon>
        <taxon>Magnoliopsida</taxon>
        <taxon>eudicotyledons</taxon>
        <taxon>Gunneridae</taxon>
        <taxon>Pentapetalae</taxon>
        <taxon>asterids</taxon>
        <taxon>lamiids</taxon>
        <taxon>Lamiales</taxon>
        <taxon>Gesneriaceae</taxon>
        <taxon>Didymocarpoideae</taxon>
        <taxon>Trichosporeae</taxon>
        <taxon>Loxocarpinae</taxon>
        <taxon>Dorcoceras</taxon>
    </lineage>
</organism>
<dbReference type="PROSITE" id="PS51038">
    <property type="entry name" value="BAH"/>
    <property type="match status" value="1"/>
</dbReference>
<dbReference type="Proteomes" id="UP000250235">
    <property type="component" value="Unassembled WGS sequence"/>
</dbReference>
<protein>
    <recommendedName>
        <fullName evidence="2">BAH domain-containing protein</fullName>
    </recommendedName>
</protein>
<gene>
    <name evidence="3" type="ORF">F511_33427</name>
</gene>
<dbReference type="EMBL" id="KQ987272">
    <property type="protein sequence ID" value="KZV57521.1"/>
    <property type="molecule type" value="Genomic_DNA"/>
</dbReference>
<dbReference type="PANTHER" id="PTHR46871:SF1">
    <property type="entry name" value="BROMO-ADJACENT HOMOLOGY (BAH) DOMAIN-CONTAINING PROTEIN"/>
    <property type="match status" value="1"/>
</dbReference>
<keyword evidence="4" id="KW-1185">Reference proteome</keyword>
<dbReference type="Pfam" id="PF01426">
    <property type="entry name" value="BAH"/>
    <property type="match status" value="1"/>
</dbReference>
<sequence>MRRRHSTGPETNAEEDETPPPSRRGGNREKRKIAPVSEDNYGGSDTEDISLLELKKTKKKKNKMKRRNEDESAPEAEYSESDNDEQDDLARSIGEVVRVSGTGKDKRNHYMSFEYDGHQYHLEDPVLLVPEKKNQKPCVAIVKDIYQTFHGAIMVSTQRFYRPEEAAKDGGGYWPSPNMREVFYSFHRTEVPAESVMHKCVVHFIPSDKQIPPRKELPGFLFQKVYDTERQMVYRLTDQNYGIYSRFLVGDKWKLNLVSD</sequence>
<dbReference type="AlphaFoldDB" id="A0A2Z7DCR8"/>
<evidence type="ECO:0000259" key="2">
    <source>
        <dbReference type="PROSITE" id="PS51038"/>
    </source>
</evidence>
<dbReference type="OrthoDB" id="1922186at2759"/>
<feature type="compositionally biased region" description="Acidic residues" evidence="1">
    <location>
        <begin position="71"/>
        <end position="87"/>
    </location>
</feature>
<feature type="compositionally biased region" description="Basic residues" evidence="1">
    <location>
        <begin position="56"/>
        <end position="66"/>
    </location>
</feature>
<evidence type="ECO:0000313" key="4">
    <source>
        <dbReference type="Proteomes" id="UP000250235"/>
    </source>
</evidence>
<proteinExistence type="predicted"/>
<feature type="domain" description="BAH" evidence="2">
    <location>
        <begin position="118"/>
        <end position="237"/>
    </location>
</feature>
<evidence type="ECO:0000256" key="1">
    <source>
        <dbReference type="SAM" id="MobiDB-lite"/>
    </source>
</evidence>
<name>A0A2Z7DCR8_9LAMI</name>
<dbReference type="InterPro" id="IPR001025">
    <property type="entry name" value="BAH_dom"/>
</dbReference>
<dbReference type="GO" id="GO:0003682">
    <property type="term" value="F:chromatin binding"/>
    <property type="evidence" value="ECO:0007669"/>
    <property type="project" value="InterPro"/>
</dbReference>
<dbReference type="InterPro" id="IPR043151">
    <property type="entry name" value="BAH_sf"/>
</dbReference>
<feature type="region of interest" description="Disordered" evidence="1">
    <location>
        <begin position="1"/>
        <end position="88"/>
    </location>
</feature>
<dbReference type="SMART" id="SM00439">
    <property type="entry name" value="BAH"/>
    <property type="match status" value="1"/>
</dbReference>
<reference evidence="3 4" key="1">
    <citation type="journal article" date="2015" name="Proc. Natl. Acad. Sci. U.S.A.">
        <title>The resurrection genome of Boea hygrometrica: A blueprint for survival of dehydration.</title>
        <authorList>
            <person name="Xiao L."/>
            <person name="Yang G."/>
            <person name="Zhang L."/>
            <person name="Yang X."/>
            <person name="Zhao S."/>
            <person name="Ji Z."/>
            <person name="Zhou Q."/>
            <person name="Hu M."/>
            <person name="Wang Y."/>
            <person name="Chen M."/>
            <person name="Xu Y."/>
            <person name="Jin H."/>
            <person name="Xiao X."/>
            <person name="Hu G."/>
            <person name="Bao F."/>
            <person name="Hu Y."/>
            <person name="Wan P."/>
            <person name="Li L."/>
            <person name="Deng X."/>
            <person name="Kuang T."/>
            <person name="Xiang C."/>
            <person name="Zhu J.K."/>
            <person name="Oliver M.J."/>
            <person name="He Y."/>
        </authorList>
    </citation>
    <scope>NUCLEOTIDE SEQUENCE [LARGE SCALE GENOMIC DNA]</scope>
    <source>
        <strain evidence="4">cv. XS01</strain>
    </source>
</reference>
<dbReference type="PANTHER" id="PTHR46871">
    <property type="entry name" value="BROMO-ADJACENT HOMOLOGY (BAH) DOMAIN-CONTAINING PROTEIN"/>
    <property type="match status" value="1"/>
</dbReference>
<evidence type="ECO:0000313" key="3">
    <source>
        <dbReference type="EMBL" id="KZV57521.1"/>
    </source>
</evidence>
<accession>A0A2Z7DCR8</accession>
<dbReference type="Gene3D" id="2.30.30.490">
    <property type="match status" value="1"/>
</dbReference>